<evidence type="ECO:0000313" key="1">
    <source>
        <dbReference type="EMBL" id="WNZ24108.1"/>
    </source>
</evidence>
<organism evidence="1">
    <name type="scientific">Leptolyngbya sp. NK1-12</name>
    <dbReference type="NCBI Taxonomy" id="2547451"/>
    <lineage>
        <taxon>Bacteria</taxon>
        <taxon>Bacillati</taxon>
        <taxon>Cyanobacteriota</taxon>
        <taxon>Cyanophyceae</taxon>
        <taxon>Leptolyngbyales</taxon>
        <taxon>Leptolyngbyaceae</taxon>
        <taxon>Leptolyngbya group</taxon>
        <taxon>Leptolyngbya</taxon>
    </lineage>
</organism>
<sequence length="100" mass="10747">MQLVISLNNLQKVEFKSDPNKCNVSFKNYRSGSSNALLITDVPAGAGTMLGAVQNSNLQIQPPFNQNPPVVMIEHSAISAGASGVDQAQYAGRIELREFV</sequence>
<gene>
    <name evidence="1" type="ORF">HJG54_15390</name>
</gene>
<dbReference type="RefSeq" id="WP_316429718.1">
    <property type="nucleotide sequence ID" value="NZ_CP053586.1"/>
</dbReference>
<proteinExistence type="predicted"/>
<reference evidence="1" key="1">
    <citation type="submission" date="2020-05" db="EMBL/GenBank/DDBJ databases">
        <authorList>
            <person name="Zhu T."/>
            <person name="Keshari N."/>
            <person name="Lu X."/>
        </authorList>
    </citation>
    <scope>NUCLEOTIDE SEQUENCE</scope>
    <source>
        <strain evidence="1">NK1-12</strain>
    </source>
</reference>
<dbReference type="EMBL" id="CP053586">
    <property type="protein sequence ID" value="WNZ24108.1"/>
    <property type="molecule type" value="Genomic_DNA"/>
</dbReference>
<dbReference type="AlphaFoldDB" id="A0AA97AQS9"/>
<protein>
    <submittedName>
        <fullName evidence="1">Uncharacterized protein</fullName>
    </submittedName>
</protein>
<accession>A0AA97AQS9</accession>
<name>A0AA97AQS9_9CYAN</name>